<dbReference type="EMBL" id="JARQWQ010000004">
    <property type="protein sequence ID" value="KAK2572631.1"/>
    <property type="molecule type" value="Genomic_DNA"/>
</dbReference>
<feature type="domain" description="Glucose-methanol-choline oxidoreductase C-terminal" evidence="6">
    <location>
        <begin position="381"/>
        <end position="493"/>
    </location>
</feature>
<protein>
    <submittedName>
        <fullName evidence="7">Pyranose 2-oxidase</fullName>
    </submittedName>
</protein>
<keyword evidence="4" id="KW-0274">FAD</keyword>
<keyword evidence="5" id="KW-0560">Oxidoreductase</keyword>
<sequence>MEEVDVLIVGTGPLGATFARKLYEKGRSIVMIDAGAKLSDIPGWHLKNSYLFQKDINEFTGVISGHLHPLSKPIDHSIEPHLDPGAFHVNPENYKGYVSNNENPEQDIYENLPGASATYGVGGMATHWTAATPREHPTIERSTLFTDQEWDDMYTEAETLLKTNQNMFDDTKIGQFGGGSPRGITHFIRNTLVRDTLRSSFPKLKGKKAIPQYLPLAGVRRKDAPEFITWTGSDTIFADDMLKEMWQCVKLIYSENDYGTQEVTHVLVRDLLAKKDYLIRANTVMLLQSVVDSIMDRPEWKQMVEQYRLTHPEDPIPIPPDDPLPQCWIPVSENRPWHCQIHRDAFAYGQLKDAVDRRLVVDLRWFGKIEPRYENCVEFSTREENKDIFGMPQPTFKVKMSKEESATAHTMMADMLVAAKGLGGFLPGAEPTFQPPGSSLHITGTCRMGTSDKDSVVDKTSKVWGFSNLYLGTCGVIPTGTACNPTLTAMALAVKACESIPGKLADSAPVEEPMEDGFILTSGGKMPGVEPETCRFS</sequence>
<comment type="similarity">
    <text evidence="2">Belongs to the GMC oxidoreductase family.</text>
</comment>
<evidence type="ECO:0000256" key="2">
    <source>
        <dbReference type="ARBA" id="ARBA00010790"/>
    </source>
</evidence>
<evidence type="ECO:0000256" key="4">
    <source>
        <dbReference type="ARBA" id="ARBA00022827"/>
    </source>
</evidence>
<gene>
    <name evidence="7" type="ORF">P5673_002904</name>
</gene>
<dbReference type="Pfam" id="PF05199">
    <property type="entry name" value="GMC_oxred_C"/>
    <property type="match status" value="1"/>
</dbReference>
<evidence type="ECO:0000256" key="5">
    <source>
        <dbReference type="ARBA" id="ARBA00023002"/>
    </source>
</evidence>
<keyword evidence="8" id="KW-1185">Reference proteome</keyword>
<dbReference type="Gene3D" id="3.50.50.60">
    <property type="entry name" value="FAD/NAD(P)-binding domain"/>
    <property type="match status" value="2"/>
</dbReference>
<reference evidence="7" key="2">
    <citation type="journal article" date="2023" name="Science">
        <title>Genomic signatures of disease resistance in endangered staghorn corals.</title>
        <authorList>
            <person name="Vollmer S.V."/>
            <person name="Selwyn J.D."/>
            <person name="Despard B.A."/>
            <person name="Roesel C.L."/>
        </authorList>
    </citation>
    <scope>NUCLEOTIDE SEQUENCE</scope>
    <source>
        <strain evidence="7">K2</strain>
    </source>
</reference>
<comment type="caution">
    <text evidence="7">The sequence shown here is derived from an EMBL/GenBank/DDBJ whole genome shotgun (WGS) entry which is preliminary data.</text>
</comment>
<evidence type="ECO:0000256" key="3">
    <source>
        <dbReference type="ARBA" id="ARBA00022630"/>
    </source>
</evidence>
<evidence type="ECO:0000313" key="7">
    <source>
        <dbReference type="EMBL" id="KAK2572631.1"/>
    </source>
</evidence>
<dbReference type="PANTHER" id="PTHR42784">
    <property type="entry name" value="PYRANOSE 2-OXIDASE"/>
    <property type="match status" value="1"/>
</dbReference>
<evidence type="ECO:0000313" key="8">
    <source>
        <dbReference type="Proteomes" id="UP001249851"/>
    </source>
</evidence>
<dbReference type="InterPro" id="IPR007867">
    <property type="entry name" value="GMC_OxRtase_C"/>
</dbReference>
<organism evidence="7 8">
    <name type="scientific">Acropora cervicornis</name>
    <name type="common">Staghorn coral</name>
    <dbReference type="NCBI Taxonomy" id="6130"/>
    <lineage>
        <taxon>Eukaryota</taxon>
        <taxon>Metazoa</taxon>
        <taxon>Cnidaria</taxon>
        <taxon>Anthozoa</taxon>
        <taxon>Hexacorallia</taxon>
        <taxon>Scleractinia</taxon>
        <taxon>Astrocoeniina</taxon>
        <taxon>Acroporidae</taxon>
        <taxon>Acropora</taxon>
    </lineage>
</organism>
<proteinExistence type="inferred from homology"/>
<keyword evidence="3" id="KW-0285">Flavoprotein</keyword>
<dbReference type="Proteomes" id="UP001249851">
    <property type="component" value="Unassembled WGS sequence"/>
</dbReference>
<reference evidence="7" key="1">
    <citation type="journal article" date="2023" name="G3 (Bethesda)">
        <title>Whole genome assembly and annotation of the endangered Caribbean coral Acropora cervicornis.</title>
        <authorList>
            <person name="Selwyn J.D."/>
            <person name="Vollmer S.V."/>
        </authorList>
    </citation>
    <scope>NUCLEOTIDE SEQUENCE</scope>
    <source>
        <strain evidence="7">K2</strain>
    </source>
</reference>
<dbReference type="SUPFAM" id="SSF51905">
    <property type="entry name" value="FAD/NAD(P)-binding domain"/>
    <property type="match status" value="1"/>
</dbReference>
<evidence type="ECO:0000259" key="6">
    <source>
        <dbReference type="Pfam" id="PF05199"/>
    </source>
</evidence>
<dbReference type="PANTHER" id="PTHR42784:SF1">
    <property type="entry name" value="PYRANOSE 2-OXIDASE"/>
    <property type="match status" value="1"/>
</dbReference>
<dbReference type="GO" id="GO:0016614">
    <property type="term" value="F:oxidoreductase activity, acting on CH-OH group of donors"/>
    <property type="evidence" value="ECO:0007669"/>
    <property type="project" value="InterPro"/>
</dbReference>
<accession>A0AAD9R4K1</accession>
<dbReference type="InterPro" id="IPR051473">
    <property type="entry name" value="P2Ox-like"/>
</dbReference>
<dbReference type="AlphaFoldDB" id="A0AAD9R4K1"/>
<name>A0AAD9R4K1_ACRCE</name>
<dbReference type="SUPFAM" id="SSF54373">
    <property type="entry name" value="FAD-linked reductases, C-terminal domain"/>
    <property type="match status" value="1"/>
</dbReference>
<evidence type="ECO:0000256" key="1">
    <source>
        <dbReference type="ARBA" id="ARBA00001974"/>
    </source>
</evidence>
<dbReference type="InterPro" id="IPR036188">
    <property type="entry name" value="FAD/NAD-bd_sf"/>
</dbReference>
<comment type="cofactor">
    <cofactor evidence="1">
        <name>FAD</name>
        <dbReference type="ChEBI" id="CHEBI:57692"/>
    </cofactor>
</comment>